<evidence type="ECO:0000313" key="11">
    <source>
        <dbReference type="EMBL" id="ARN75512.1"/>
    </source>
</evidence>
<dbReference type="RefSeq" id="WP_085759693.1">
    <property type="nucleotide sequence ID" value="NZ_CP019343.1"/>
</dbReference>
<keyword evidence="7" id="KW-0067">ATP-binding</keyword>
<dbReference type="InterPro" id="IPR011712">
    <property type="entry name" value="Sig_transdc_His_kin_sub3_dim/P"/>
</dbReference>
<organism evidence="11 12">
    <name type="scientific">Oceanicoccus sagamiensis</name>
    <dbReference type="NCBI Taxonomy" id="716816"/>
    <lineage>
        <taxon>Bacteria</taxon>
        <taxon>Pseudomonadati</taxon>
        <taxon>Pseudomonadota</taxon>
        <taxon>Gammaproteobacteria</taxon>
        <taxon>Cellvibrionales</taxon>
        <taxon>Spongiibacteraceae</taxon>
        <taxon>Oceanicoccus</taxon>
    </lineage>
</organism>
<feature type="transmembrane region" description="Helical" evidence="9">
    <location>
        <begin position="286"/>
        <end position="305"/>
    </location>
</feature>
<keyword evidence="3" id="KW-0597">Phosphoprotein</keyword>
<dbReference type="InterPro" id="IPR003594">
    <property type="entry name" value="HATPase_dom"/>
</dbReference>
<keyword evidence="6" id="KW-0418">Kinase</keyword>
<dbReference type="Pfam" id="PF07695">
    <property type="entry name" value="7TMR-DISM_7TM"/>
    <property type="match status" value="1"/>
</dbReference>
<keyword evidence="5" id="KW-0547">Nucleotide-binding</keyword>
<dbReference type="InterPro" id="IPR011622">
    <property type="entry name" value="7TMR_DISM_rcpt_extracell_dom2"/>
</dbReference>
<feature type="transmembrane region" description="Helical" evidence="9">
    <location>
        <begin position="181"/>
        <end position="200"/>
    </location>
</feature>
<dbReference type="PANTHER" id="PTHR24421:SF10">
    <property type="entry name" value="NITRATE_NITRITE SENSOR PROTEIN NARQ"/>
    <property type="match status" value="1"/>
</dbReference>
<evidence type="ECO:0000256" key="6">
    <source>
        <dbReference type="ARBA" id="ARBA00022777"/>
    </source>
</evidence>
<dbReference type="Gene3D" id="3.30.565.10">
    <property type="entry name" value="Histidine kinase-like ATPase, C-terminal domain"/>
    <property type="match status" value="1"/>
</dbReference>
<evidence type="ECO:0000256" key="4">
    <source>
        <dbReference type="ARBA" id="ARBA00022679"/>
    </source>
</evidence>
<feature type="transmembrane region" description="Helical" evidence="9">
    <location>
        <begin position="342"/>
        <end position="361"/>
    </location>
</feature>
<protein>
    <recommendedName>
        <fullName evidence="2">histidine kinase</fullName>
        <ecNumber evidence="2">2.7.13.3</ecNumber>
    </recommendedName>
</protein>
<name>A0A1X9NGI9_9GAMM</name>
<dbReference type="KEGG" id="osg:BST96_16190"/>
<dbReference type="Pfam" id="PF07696">
    <property type="entry name" value="7TMR-DISMED2"/>
    <property type="match status" value="1"/>
</dbReference>
<keyword evidence="9" id="KW-0472">Membrane</keyword>
<feature type="transmembrane region" description="Helical" evidence="9">
    <location>
        <begin position="247"/>
        <end position="265"/>
    </location>
</feature>
<dbReference type="PANTHER" id="PTHR24421">
    <property type="entry name" value="NITRATE/NITRITE SENSOR PROTEIN NARX-RELATED"/>
    <property type="match status" value="1"/>
</dbReference>
<sequence>MFALLAALLSFQLVYPEILVDESFDQLFLQEQVRVLETPEALSYEQAIAKLTQGEFKTVAGQGLAYPSGKHYYWLHYRVRNTGSAPITVYTEIRNPHINYLQLFEWVIGDSAVTASKLTGDYTLFDTRPIDHRFYVFPSPLAAGETKEFLLFADKYNESMKLPIMLRSETNFLANSSQENALLGLYIGIYLVIIVCLVILNISRFKGIYFSLLTYVVSFALFAVANTGLGFQYIWREVYLFNSLSRPVLTLFAAVSLLIFCHFYFELGRPQHRKAMLVHRIARVYFSLNWLFFCLYYLLILLQLPLPGIVFIQWVQIGVALLPVYLIAMGVYFLVTDFRWKYAAFLLANVGILSAILIIVLEEMGVVQNVFLQENITMLALVLDFSVLTCVIGGDFYRLRIDNQQLSNSLSEALIEGGQQFVEGQQRERTRLAQELHDGASSRLSALQMRISALTTDDKALKQSLVNETQVIAQDIRRFSHNLSSVVLERYGFINAIEELLYSIEESETGFEVEFNYTEDSVASKSTERELYFMCLELINNAIKYSTGDHLLVEFRVSDTLYELIVSDNGDGYLSDNLSQSGLGLKGINWRLQLLKGEMKVEYRDGYQYHRIKIPRYSPGYI</sequence>
<gene>
    <name evidence="11" type="ORF">BST96_16190</name>
</gene>
<feature type="transmembrane region" description="Helical" evidence="9">
    <location>
        <begin position="376"/>
        <end position="397"/>
    </location>
</feature>
<evidence type="ECO:0000256" key="3">
    <source>
        <dbReference type="ARBA" id="ARBA00022553"/>
    </source>
</evidence>
<dbReference type="InterPro" id="IPR050482">
    <property type="entry name" value="Sensor_HK_TwoCompSys"/>
</dbReference>
<dbReference type="Pfam" id="PF02518">
    <property type="entry name" value="HATPase_c"/>
    <property type="match status" value="1"/>
</dbReference>
<evidence type="ECO:0000256" key="1">
    <source>
        <dbReference type="ARBA" id="ARBA00000085"/>
    </source>
</evidence>
<dbReference type="Gene3D" id="2.60.40.2380">
    <property type="match status" value="1"/>
</dbReference>
<evidence type="ECO:0000256" key="8">
    <source>
        <dbReference type="ARBA" id="ARBA00023012"/>
    </source>
</evidence>
<keyword evidence="12" id="KW-1185">Reference proteome</keyword>
<dbReference type="GO" id="GO:0046983">
    <property type="term" value="F:protein dimerization activity"/>
    <property type="evidence" value="ECO:0007669"/>
    <property type="project" value="InterPro"/>
</dbReference>
<dbReference type="GO" id="GO:0000155">
    <property type="term" value="F:phosphorelay sensor kinase activity"/>
    <property type="evidence" value="ECO:0007669"/>
    <property type="project" value="InterPro"/>
</dbReference>
<keyword evidence="9" id="KW-0812">Transmembrane</keyword>
<feature type="transmembrane region" description="Helical" evidence="9">
    <location>
        <begin position="212"/>
        <end position="235"/>
    </location>
</feature>
<dbReference type="GO" id="GO:0005524">
    <property type="term" value="F:ATP binding"/>
    <property type="evidence" value="ECO:0007669"/>
    <property type="project" value="UniProtKB-KW"/>
</dbReference>
<dbReference type="EMBL" id="CP019343">
    <property type="protein sequence ID" value="ARN75512.1"/>
    <property type="molecule type" value="Genomic_DNA"/>
</dbReference>
<accession>A0A1X9NGI9</accession>
<dbReference type="GO" id="GO:0016020">
    <property type="term" value="C:membrane"/>
    <property type="evidence" value="ECO:0007669"/>
    <property type="project" value="InterPro"/>
</dbReference>
<evidence type="ECO:0000256" key="2">
    <source>
        <dbReference type="ARBA" id="ARBA00012438"/>
    </source>
</evidence>
<feature type="transmembrane region" description="Helical" evidence="9">
    <location>
        <begin position="311"/>
        <end position="335"/>
    </location>
</feature>
<evidence type="ECO:0000256" key="9">
    <source>
        <dbReference type="SAM" id="Phobius"/>
    </source>
</evidence>
<comment type="catalytic activity">
    <reaction evidence="1">
        <text>ATP + protein L-histidine = ADP + protein N-phospho-L-histidine.</text>
        <dbReference type="EC" id="2.7.13.3"/>
    </reaction>
</comment>
<evidence type="ECO:0000256" key="7">
    <source>
        <dbReference type="ARBA" id="ARBA00022840"/>
    </source>
</evidence>
<evidence type="ECO:0000256" key="5">
    <source>
        <dbReference type="ARBA" id="ARBA00022741"/>
    </source>
</evidence>
<feature type="domain" description="Histidine kinase/HSP90-like ATPase" evidence="10">
    <location>
        <begin position="526"/>
        <end position="618"/>
    </location>
</feature>
<proteinExistence type="predicted"/>
<keyword evidence="8" id="KW-0902">Two-component regulatory system</keyword>
<reference evidence="11 12" key="1">
    <citation type="submission" date="2016-11" db="EMBL/GenBank/DDBJ databases">
        <title>Trade-off between light-utilization and light-protection in marine flavobacteria.</title>
        <authorList>
            <person name="Kumagai Y."/>
        </authorList>
    </citation>
    <scope>NUCLEOTIDE SEQUENCE [LARGE SCALE GENOMIC DNA]</scope>
    <source>
        <strain evidence="11 12">NBRC 107125</strain>
    </source>
</reference>
<dbReference type="STRING" id="716816.BST96_16190"/>
<dbReference type="AlphaFoldDB" id="A0A1X9NGI9"/>
<dbReference type="SUPFAM" id="SSF55874">
    <property type="entry name" value="ATPase domain of HSP90 chaperone/DNA topoisomerase II/histidine kinase"/>
    <property type="match status" value="1"/>
</dbReference>
<dbReference type="OrthoDB" id="9797605at2"/>
<evidence type="ECO:0000259" key="10">
    <source>
        <dbReference type="SMART" id="SM00387"/>
    </source>
</evidence>
<dbReference type="SMART" id="SM00387">
    <property type="entry name" value="HATPase_c"/>
    <property type="match status" value="1"/>
</dbReference>
<keyword evidence="9" id="KW-1133">Transmembrane helix</keyword>
<dbReference type="Pfam" id="PF07730">
    <property type="entry name" value="HisKA_3"/>
    <property type="match status" value="1"/>
</dbReference>
<dbReference type="InterPro" id="IPR011623">
    <property type="entry name" value="7TMR_DISM_rcpt_extracell_dom1"/>
</dbReference>
<dbReference type="Gene3D" id="1.20.5.1930">
    <property type="match status" value="1"/>
</dbReference>
<keyword evidence="4" id="KW-0808">Transferase</keyword>
<dbReference type="EC" id="2.7.13.3" evidence="2"/>
<evidence type="ECO:0000313" key="12">
    <source>
        <dbReference type="Proteomes" id="UP000193450"/>
    </source>
</evidence>
<dbReference type="Proteomes" id="UP000193450">
    <property type="component" value="Chromosome"/>
</dbReference>
<dbReference type="InterPro" id="IPR036890">
    <property type="entry name" value="HATPase_C_sf"/>
</dbReference>